<feature type="transmembrane region" description="Helical" evidence="7">
    <location>
        <begin position="6"/>
        <end position="28"/>
    </location>
</feature>
<dbReference type="Gene3D" id="3.30.450.20">
    <property type="entry name" value="PAS domain"/>
    <property type="match status" value="2"/>
</dbReference>
<evidence type="ECO:0000256" key="7">
    <source>
        <dbReference type="SAM" id="Phobius"/>
    </source>
</evidence>
<keyword evidence="7" id="KW-0472">Membrane</keyword>
<evidence type="ECO:0000256" key="3">
    <source>
        <dbReference type="ARBA" id="ARBA00022553"/>
    </source>
</evidence>
<evidence type="ECO:0000256" key="1">
    <source>
        <dbReference type="ARBA" id="ARBA00000085"/>
    </source>
</evidence>
<proteinExistence type="predicted"/>
<comment type="catalytic activity">
    <reaction evidence="1">
        <text>ATP + protein L-histidine = ADP + protein N-phospho-L-histidine.</text>
        <dbReference type="EC" id="2.7.13.3"/>
    </reaction>
</comment>
<dbReference type="Pfam" id="PF00512">
    <property type="entry name" value="HisKA"/>
    <property type="match status" value="1"/>
</dbReference>
<dbReference type="CDD" id="cd12915">
    <property type="entry name" value="PDC2_DGC_like"/>
    <property type="match status" value="1"/>
</dbReference>
<accession>A0A0F9ZQA1</accession>
<dbReference type="InterPro" id="IPR004358">
    <property type="entry name" value="Sig_transdc_His_kin-like_C"/>
</dbReference>
<dbReference type="GO" id="GO:0000155">
    <property type="term" value="F:phosphorelay sensor kinase activity"/>
    <property type="evidence" value="ECO:0007669"/>
    <property type="project" value="InterPro"/>
</dbReference>
<feature type="domain" description="Histidine kinase" evidence="8">
    <location>
        <begin position="312"/>
        <end position="525"/>
    </location>
</feature>
<keyword evidence="5 9" id="KW-0418">Kinase</keyword>
<feature type="transmembrane region" description="Helical" evidence="7">
    <location>
        <begin position="266"/>
        <end position="287"/>
    </location>
</feature>
<dbReference type="SUPFAM" id="SSF47384">
    <property type="entry name" value="Homodimeric domain of signal transducing histidine kinase"/>
    <property type="match status" value="1"/>
</dbReference>
<dbReference type="CDD" id="cd18773">
    <property type="entry name" value="PDC1_HK_sensor"/>
    <property type="match status" value="1"/>
</dbReference>
<dbReference type="EMBL" id="LBOZ01000012">
    <property type="protein sequence ID" value="KKP46279.1"/>
    <property type="molecule type" value="Genomic_DNA"/>
</dbReference>
<name>A0A0F9ZQA1_9BACT</name>
<reference evidence="9 10" key="1">
    <citation type="journal article" date="2015" name="Nature">
        <title>rRNA introns, odd ribosomes, and small enigmatic genomes across a large radiation of phyla.</title>
        <authorList>
            <person name="Brown C.T."/>
            <person name="Hug L.A."/>
            <person name="Thomas B.C."/>
            <person name="Sharon I."/>
            <person name="Castelle C.J."/>
            <person name="Singh A."/>
            <person name="Wilkins M.J."/>
            <person name="Williams K.H."/>
            <person name="Banfield J.F."/>
        </authorList>
    </citation>
    <scope>NUCLEOTIDE SEQUENCE [LARGE SCALE GENOMIC DNA]</scope>
</reference>
<protein>
    <recommendedName>
        <fullName evidence="2">histidine kinase</fullName>
        <ecNumber evidence="2">2.7.13.3</ecNumber>
    </recommendedName>
</protein>
<dbReference type="CDD" id="cd00082">
    <property type="entry name" value="HisKA"/>
    <property type="match status" value="1"/>
</dbReference>
<keyword evidence="6" id="KW-0902">Two-component regulatory system</keyword>
<evidence type="ECO:0000256" key="2">
    <source>
        <dbReference type="ARBA" id="ARBA00012438"/>
    </source>
</evidence>
<dbReference type="EC" id="2.7.13.3" evidence="2"/>
<dbReference type="PANTHER" id="PTHR43711:SF1">
    <property type="entry name" value="HISTIDINE KINASE 1"/>
    <property type="match status" value="1"/>
</dbReference>
<dbReference type="Gene3D" id="1.10.287.130">
    <property type="match status" value="1"/>
</dbReference>
<evidence type="ECO:0000256" key="4">
    <source>
        <dbReference type="ARBA" id="ARBA00022679"/>
    </source>
</evidence>
<dbReference type="PRINTS" id="PR00344">
    <property type="entry name" value="BCTRLSENSOR"/>
</dbReference>
<evidence type="ECO:0000313" key="10">
    <source>
        <dbReference type="Proteomes" id="UP000033995"/>
    </source>
</evidence>
<dbReference type="PANTHER" id="PTHR43711">
    <property type="entry name" value="TWO-COMPONENT HISTIDINE KINASE"/>
    <property type="match status" value="1"/>
</dbReference>
<dbReference type="InterPro" id="IPR036097">
    <property type="entry name" value="HisK_dim/P_sf"/>
</dbReference>
<dbReference type="PROSITE" id="PS50109">
    <property type="entry name" value="HIS_KIN"/>
    <property type="match status" value="1"/>
</dbReference>
<evidence type="ECO:0000256" key="5">
    <source>
        <dbReference type="ARBA" id="ARBA00022777"/>
    </source>
</evidence>
<evidence type="ECO:0000259" key="8">
    <source>
        <dbReference type="PROSITE" id="PS50109"/>
    </source>
</evidence>
<dbReference type="InterPro" id="IPR003661">
    <property type="entry name" value="HisK_dim/P_dom"/>
</dbReference>
<gene>
    <name evidence="9" type="ORF">UR38_C0012G0001</name>
</gene>
<dbReference type="InterPro" id="IPR050736">
    <property type="entry name" value="Sensor_HK_Regulatory"/>
</dbReference>
<dbReference type="SMART" id="SM00387">
    <property type="entry name" value="HATPase_c"/>
    <property type="match status" value="1"/>
</dbReference>
<dbReference type="SUPFAM" id="SSF55874">
    <property type="entry name" value="ATPase domain of HSP90 chaperone/DNA topoisomerase II/histidine kinase"/>
    <property type="match status" value="1"/>
</dbReference>
<evidence type="ECO:0000313" key="9">
    <source>
        <dbReference type="EMBL" id="KKP46279.1"/>
    </source>
</evidence>
<comment type="caution">
    <text evidence="9">The sequence shown here is derived from an EMBL/GenBank/DDBJ whole genome shotgun (WGS) entry which is preliminary data.</text>
</comment>
<dbReference type="InterPro" id="IPR003594">
    <property type="entry name" value="HATPase_dom"/>
</dbReference>
<dbReference type="InterPro" id="IPR036890">
    <property type="entry name" value="HATPase_C_sf"/>
</dbReference>
<keyword evidence="3" id="KW-0597">Phosphoprotein</keyword>
<dbReference type="Pfam" id="PF02518">
    <property type="entry name" value="HATPase_c"/>
    <property type="match status" value="1"/>
</dbReference>
<keyword evidence="4" id="KW-0808">Transferase</keyword>
<keyword evidence="7" id="KW-0812">Transmembrane</keyword>
<dbReference type="FunFam" id="3.30.565.10:FF:000006">
    <property type="entry name" value="Sensor histidine kinase WalK"/>
    <property type="match status" value="1"/>
</dbReference>
<dbReference type="AlphaFoldDB" id="A0A0F9ZQA1"/>
<evidence type="ECO:0000256" key="6">
    <source>
        <dbReference type="ARBA" id="ARBA00023012"/>
    </source>
</evidence>
<dbReference type="InterPro" id="IPR005467">
    <property type="entry name" value="His_kinase_dom"/>
</dbReference>
<dbReference type="Proteomes" id="UP000033995">
    <property type="component" value="Unassembled WGS sequence"/>
</dbReference>
<keyword evidence="7" id="KW-1133">Transmembrane helix</keyword>
<sequence length="525" mass="59369">MITKDIRLKLVLISLFSIIPSIIFIFYLNSDAKNNSRDEAYKNLTSIANLYSSEHSQVVENAKHLLIALSASNEIQTEGCNKFLKSLLTKYQRYSNFGIADKKGNVYCSAVPNNNLNIKDTIFFKNSLLEKTFSISQYRISPVTNNQVLSFGYPYKDGVIYSSIDINWLNDTTENISDDSRLSTLVLDANGTILTRFPYSAEWIGKIYPDQKFIDEVLKNKEGISSSYGVDNIKRVNAFKNLADGNLFVIVGIAENEIFRDGQNHFFVSILLLILVVILSFILSWIMGSKLILNEVKSIEETLKLKDDFMYLMSHQIRTPLTSIKWFSEILLSKKTKDKNIIRDIHTSAKNVISLVSIILDITKIESGKINFQKEKINLSSLINIVKKDLSKLQKSKELILIINISKESNEITVDAKLFKQVFINIIGNAYKYSKYGGVIVISIKNVKNFINISVKDNGIGIPDDEKLKIFKKFSRGSNATKQSPDGSGLGLYLTKLIIEAHGGNIDFKSNKNETVFYFSIPNQK</sequence>
<dbReference type="SMART" id="SM00388">
    <property type="entry name" value="HisKA"/>
    <property type="match status" value="1"/>
</dbReference>
<dbReference type="Gene3D" id="3.30.565.10">
    <property type="entry name" value="Histidine kinase-like ATPase, C-terminal domain"/>
    <property type="match status" value="1"/>
</dbReference>
<organism evidence="9 10">
    <name type="scientific">Candidatus Woesebacteria bacterium GW2011_GWA2_33_28</name>
    <dbReference type="NCBI Taxonomy" id="1618561"/>
    <lineage>
        <taxon>Bacteria</taxon>
        <taxon>Candidatus Woeseibacteriota</taxon>
    </lineage>
</organism>
<dbReference type="CDD" id="cd00075">
    <property type="entry name" value="HATPase"/>
    <property type="match status" value="1"/>
</dbReference>